<sequence>MTISQTLKKMISKFFMRMLRSPYKCDSSSHDYALSQKKINELESMLEREVKKREEIEANFDSEVKLREDMESRLLGKMNDLMKQFTGR</sequence>
<organism evidence="2 3">
    <name type="scientific">Lactuca sativa</name>
    <name type="common">Garden lettuce</name>
    <dbReference type="NCBI Taxonomy" id="4236"/>
    <lineage>
        <taxon>Eukaryota</taxon>
        <taxon>Viridiplantae</taxon>
        <taxon>Streptophyta</taxon>
        <taxon>Embryophyta</taxon>
        <taxon>Tracheophyta</taxon>
        <taxon>Spermatophyta</taxon>
        <taxon>Magnoliopsida</taxon>
        <taxon>eudicotyledons</taxon>
        <taxon>Gunneridae</taxon>
        <taxon>Pentapetalae</taxon>
        <taxon>asterids</taxon>
        <taxon>campanulids</taxon>
        <taxon>Asterales</taxon>
        <taxon>Asteraceae</taxon>
        <taxon>Cichorioideae</taxon>
        <taxon>Cichorieae</taxon>
        <taxon>Lactucinae</taxon>
        <taxon>Lactuca</taxon>
    </lineage>
</organism>
<reference evidence="2 3" key="1">
    <citation type="journal article" date="2017" name="Nat. Commun.">
        <title>Genome assembly with in vitro proximity ligation data and whole-genome triplication in lettuce.</title>
        <authorList>
            <person name="Reyes-Chin-Wo S."/>
            <person name="Wang Z."/>
            <person name="Yang X."/>
            <person name="Kozik A."/>
            <person name="Arikit S."/>
            <person name="Song C."/>
            <person name="Xia L."/>
            <person name="Froenicke L."/>
            <person name="Lavelle D.O."/>
            <person name="Truco M.J."/>
            <person name="Xia R."/>
            <person name="Zhu S."/>
            <person name="Xu C."/>
            <person name="Xu H."/>
            <person name="Xu X."/>
            <person name="Cox K."/>
            <person name="Korf I."/>
            <person name="Meyers B.C."/>
            <person name="Michelmore R.W."/>
        </authorList>
    </citation>
    <scope>NUCLEOTIDE SEQUENCE [LARGE SCALE GENOMIC DNA]</scope>
    <source>
        <strain evidence="3">cv. Salinas</strain>
        <tissue evidence="2">Seedlings</tissue>
    </source>
</reference>
<dbReference type="AlphaFoldDB" id="A0A9R1XMK7"/>
<name>A0A9R1XMK7_LACSA</name>
<comment type="caution">
    <text evidence="2">The sequence shown here is derived from an EMBL/GenBank/DDBJ whole genome shotgun (WGS) entry which is preliminary data.</text>
</comment>
<evidence type="ECO:0000313" key="2">
    <source>
        <dbReference type="EMBL" id="KAJ0220450.1"/>
    </source>
</evidence>
<proteinExistence type="predicted"/>
<evidence type="ECO:0000313" key="3">
    <source>
        <dbReference type="Proteomes" id="UP000235145"/>
    </source>
</evidence>
<gene>
    <name evidence="2" type="ORF">LSAT_V11C200051710</name>
</gene>
<feature type="coiled-coil region" evidence="1">
    <location>
        <begin position="32"/>
        <end position="59"/>
    </location>
</feature>
<accession>A0A9R1XMK7</accession>
<keyword evidence="3" id="KW-1185">Reference proteome</keyword>
<evidence type="ECO:0000256" key="1">
    <source>
        <dbReference type="SAM" id="Coils"/>
    </source>
</evidence>
<protein>
    <submittedName>
        <fullName evidence="2">Uncharacterized protein</fullName>
    </submittedName>
</protein>
<keyword evidence="1" id="KW-0175">Coiled coil</keyword>
<dbReference type="EMBL" id="NBSK02000002">
    <property type="protein sequence ID" value="KAJ0220450.1"/>
    <property type="molecule type" value="Genomic_DNA"/>
</dbReference>
<dbReference type="Proteomes" id="UP000235145">
    <property type="component" value="Unassembled WGS sequence"/>
</dbReference>